<protein>
    <recommendedName>
        <fullName evidence="10">Probable lipid II flippase MurJ</fullName>
    </recommendedName>
</protein>
<dbReference type="GO" id="GO:0071555">
    <property type="term" value="P:cell wall organization"/>
    <property type="evidence" value="ECO:0007669"/>
    <property type="project" value="UniProtKB-KW"/>
</dbReference>
<dbReference type="Pfam" id="PF03023">
    <property type="entry name" value="MurJ"/>
    <property type="match status" value="1"/>
</dbReference>
<evidence type="ECO:0000256" key="1">
    <source>
        <dbReference type="ARBA" id="ARBA00004651"/>
    </source>
</evidence>
<evidence type="ECO:0000256" key="11">
    <source>
        <dbReference type="SAM" id="MobiDB-lite"/>
    </source>
</evidence>
<feature type="transmembrane region" description="Helical" evidence="10">
    <location>
        <begin position="72"/>
        <end position="90"/>
    </location>
</feature>
<comment type="function">
    <text evidence="8 10">Involved in peptidoglycan biosynthesis. Transports lipid-linked peptidoglycan precursors from the inner to the outer leaflet of the cytoplasmic membrane.</text>
</comment>
<feature type="region of interest" description="Disordered" evidence="11">
    <location>
        <begin position="1"/>
        <end position="20"/>
    </location>
</feature>
<comment type="subcellular location">
    <subcellularLocation>
        <location evidence="1 10">Cell membrane</location>
        <topology evidence="1 10">Multi-pass membrane protein</topology>
    </subcellularLocation>
</comment>
<dbReference type="InParanoid" id="A0A2S8ST75"/>
<feature type="transmembrane region" description="Helical" evidence="10">
    <location>
        <begin position="411"/>
        <end position="433"/>
    </location>
</feature>
<evidence type="ECO:0000256" key="4">
    <source>
        <dbReference type="ARBA" id="ARBA00022960"/>
    </source>
</evidence>
<feature type="transmembrane region" description="Helical" evidence="10">
    <location>
        <begin position="300"/>
        <end position="320"/>
    </location>
</feature>
<feature type="transmembrane region" description="Helical" evidence="10">
    <location>
        <begin position="516"/>
        <end position="542"/>
    </location>
</feature>
<dbReference type="GO" id="GO:0009252">
    <property type="term" value="P:peptidoglycan biosynthetic process"/>
    <property type="evidence" value="ECO:0007669"/>
    <property type="project" value="UniProtKB-UniRule"/>
</dbReference>
<keyword evidence="3 10" id="KW-0812">Transmembrane</keyword>
<keyword evidence="10" id="KW-0961">Cell wall biogenesis/degradation</keyword>
<dbReference type="PANTHER" id="PTHR47019">
    <property type="entry name" value="LIPID II FLIPPASE MURJ"/>
    <property type="match status" value="1"/>
</dbReference>
<feature type="transmembrane region" description="Helical" evidence="10">
    <location>
        <begin position="212"/>
        <end position="231"/>
    </location>
</feature>
<comment type="similarity">
    <text evidence="9 10">Belongs to the MurJ/MviN family.</text>
</comment>
<feature type="transmembrane region" description="Helical" evidence="10">
    <location>
        <begin position="379"/>
        <end position="399"/>
    </location>
</feature>
<evidence type="ECO:0000256" key="2">
    <source>
        <dbReference type="ARBA" id="ARBA00022475"/>
    </source>
</evidence>
<dbReference type="EMBL" id="NIGF01000007">
    <property type="protein sequence ID" value="PQV64001.1"/>
    <property type="molecule type" value="Genomic_DNA"/>
</dbReference>
<name>A0A2S8ST75_9BACT</name>
<dbReference type="CDD" id="cd13123">
    <property type="entry name" value="MATE_MurJ_like"/>
    <property type="match status" value="1"/>
</dbReference>
<dbReference type="OrthoDB" id="9786339at2"/>
<dbReference type="PANTHER" id="PTHR47019:SF1">
    <property type="entry name" value="LIPID II FLIPPASE MURJ"/>
    <property type="match status" value="1"/>
</dbReference>
<dbReference type="GO" id="GO:0034204">
    <property type="term" value="P:lipid translocation"/>
    <property type="evidence" value="ECO:0007669"/>
    <property type="project" value="TreeGrafter"/>
</dbReference>
<gene>
    <name evidence="10" type="primary">murJ</name>
    <name evidence="12" type="ORF">B1R32_10726</name>
</gene>
<proteinExistence type="inferred from homology"/>
<accession>A0A2S8ST75</accession>
<keyword evidence="4 10" id="KW-0133">Cell shape</keyword>
<feature type="transmembrane region" description="Helical" evidence="10">
    <location>
        <begin position="479"/>
        <end position="504"/>
    </location>
</feature>
<dbReference type="GO" id="GO:0005886">
    <property type="term" value="C:plasma membrane"/>
    <property type="evidence" value="ECO:0007669"/>
    <property type="project" value="UniProtKB-SubCell"/>
</dbReference>
<keyword evidence="2 10" id="KW-1003">Cell membrane</keyword>
<evidence type="ECO:0000313" key="13">
    <source>
        <dbReference type="Proteomes" id="UP000237684"/>
    </source>
</evidence>
<sequence length="552" mass="59821">MASPANLTDLSASTTKNQATSASTRPMQAVLTLSTLFFLARFTGLLQRQIISALLPTAATEAYSVAFGLPDLLNYMVAGGAISLTFIPIFTKFWNRGREAEAWRFFSTLASVVGAALAVLTALMILWTPQLLLLLFPGLIEPEKSETYQLAIQMTRIILPAQLFFYLGGLLVGVLNTFKRFGATGWTSALNNLVAIVVGISFLPFFGPVGFAWGILLGAFCGNFMLPLLAAQRAPRAQRPRFTVRFSLADPAVRRFIALTLPIIFGVSLPVVDQFIVRYFASSLPLGTLTFLENANRLMIAAQGVLGQAAAVAAFPYLAGESASGDYRAFSEFLRSGLRRLLFVALPVSTLLLLWAAPITRLLYGYGQFNNPEKLRETALYFALYSIGIFAWVGQGLVARGFYALGDTRTPTIIGSALTLFFFIPLCAFMAHFNGAAGLAFATTIGAAIYFLSVLILLDKKLSKSPYKSPLGLDKIGGTLLRTGAACSLMGLAGVLSLHLMFGIVANNKVGDLELIAWSGAVAIFVFSASATRFEIAEWSWLRSKILRRRRA</sequence>
<comment type="caution">
    <text evidence="12">The sequence shown here is derived from an EMBL/GenBank/DDBJ whole genome shotgun (WGS) entry which is preliminary data.</text>
</comment>
<dbReference type="HAMAP" id="MF_02078">
    <property type="entry name" value="MurJ_MviN"/>
    <property type="match status" value="1"/>
</dbReference>
<evidence type="ECO:0000256" key="8">
    <source>
        <dbReference type="ARBA" id="ARBA00060041"/>
    </source>
</evidence>
<dbReference type="AlphaFoldDB" id="A0A2S8ST75"/>
<keyword evidence="6 10" id="KW-1133">Transmembrane helix</keyword>
<dbReference type="Proteomes" id="UP000237684">
    <property type="component" value="Unassembled WGS sequence"/>
</dbReference>
<keyword evidence="10" id="KW-0813">Transport</keyword>
<feature type="transmembrane region" description="Helical" evidence="10">
    <location>
        <begin position="157"/>
        <end position="178"/>
    </location>
</feature>
<evidence type="ECO:0000256" key="3">
    <source>
        <dbReference type="ARBA" id="ARBA00022692"/>
    </source>
</evidence>
<evidence type="ECO:0000313" key="12">
    <source>
        <dbReference type="EMBL" id="PQV64001.1"/>
    </source>
</evidence>
<dbReference type="PRINTS" id="PR01806">
    <property type="entry name" value="VIRFACTRMVIN"/>
</dbReference>
<evidence type="ECO:0000256" key="7">
    <source>
        <dbReference type="ARBA" id="ARBA00023136"/>
    </source>
</evidence>
<dbReference type="InterPro" id="IPR004268">
    <property type="entry name" value="MurJ"/>
</dbReference>
<evidence type="ECO:0000256" key="10">
    <source>
        <dbReference type="HAMAP-Rule" id="MF_02078"/>
    </source>
</evidence>
<keyword evidence="13" id="KW-1185">Reference proteome</keyword>
<feature type="transmembrane region" description="Helical" evidence="10">
    <location>
        <begin position="190"/>
        <end position="206"/>
    </location>
</feature>
<feature type="transmembrane region" description="Helical" evidence="10">
    <location>
        <begin position="341"/>
        <end position="359"/>
    </location>
</feature>
<keyword evidence="7 10" id="KW-0472">Membrane</keyword>
<feature type="transmembrane region" description="Helical" evidence="10">
    <location>
        <begin position="252"/>
        <end position="280"/>
    </location>
</feature>
<evidence type="ECO:0000256" key="9">
    <source>
        <dbReference type="ARBA" id="ARBA00061532"/>
    </source>
</evidence>
<feature type="transmembrane region" description="Helical" evidence="10">
    <location>
        <begin position="439"/>
        <end position="458"/>
    </location>
</feature>
<dbReference type="GO" id="GO:0015648">
    <property type="term" value="F:lipid-linked peptidoglycan transporter activity"/>
    <property type="evidence" value="ECO:0007669"/>
    <property type="project" value="UniProtKB-UniRule"/>
</dbReference>
<reference evidence="12 13" key="1">
    <citation type="journal article" date="2018" name="Syst. Appl. Microbiol.">
        <title>Abditibacterium utsteinense sp. nov., the first cultivated member of candidate phylum FBP, isolated from ice-free Antarctic soil samples.</title>
        <authorList>
            <person name="Tahon G."/>
            <person name="Tytgat B."/>
            <person name="Lebbe L."/>
            <person name="Carlier A."/>
            <person name="Willems A."/>
        </authorList>
    </citation>
    <scope>NUCLEOTIDE SEQUENCE [LARGE SCALE GENOMIC DNA]</scope>
    <source>
        <strain evidence="12 13">LMG 29911</strain>
    </source>
</reference>
<dbReference type="InterPro" id="IPR051050">
    <property type="entry name" value="Lipid_II_flippase_MurJ/MviN"/>
</dbReference>
<organism evidence="12 13">
    <name type="scientific">Abditibacterium utsteinense</name>
    <dbReference type="NCBI Taxonomy" id="1960156"/>
    <lineage>
        <taxon>Bacteria</taxon>
        <taxon>Pseudomonadati</taxon>
        <taxon>Abditibacteriota</taxon>
        <taxon>Abditibacteriia</taxon>
        <taxon>Abditibacteriales</taxon>
        <taxon>Abditibacteriaceae</taxon>
        <taxon>Abditibacterium</taxon>
    </lineage>
</organism>
<dbReference type="UniPathway" id="UPA00219"/>
<comment type="pathway">
    <text evidence="10">Cell wall biogenesis; peptidoglycan biosynthesis.</text>
</comment>
<evidence type="ECO:0000256" key="6">
    <source>
        <dbReference type="ARBA" id="ARBA00022989"/>
    </source>
</evidence>
<evidence type="ECO:0000256" key="5">
    <source>
        <dbReference type="ARBA" id="ARBA00022984"/>
    </source>
</evidence>
<keyword evidence="5 10" id="KW-0573">Peptidoglycan synthesis</keyword>
<dbReference type="RefSeq" id="WP_105483481.1">
    <property type="nucleotide sequence ID" value="NZ_NIGF01000007.1"/>
</dbReference>
<dbReference type="GO" id="GO:0008360">
    <property type="term" value="P:regulation of cell shape"/>
    <property type="evidence" value="ECO:0007669"/>
    <property type="project" value="UniProtKB-KW"/>
</dbReference>
<feature type="transmembrane region" description="Helical" evidence="10">
    <location>
        <begin position="102"/>
        <end position="127"/>
    </location>
</feature>